<dbReference type="PANTHER" id="PTHR12276">
    <property type="entry name" value="EPSIN/ENT-RELATED"/>
    <property type="match status" value="1"/>
</dbReference>
<dbReference type="GO" id="GO:0030276">
    <property type="term" value="F:clathrin binding"/>
    <property type="evidence" value="ECO:0007669"/>
    <property type="project" value="TreeGrafter"/>
</dbReference>
<dbReference type="InterPro" id="IPR013809">
    <property type="entry name" value="ENTH"/>
</dbReference>
<evidence type="ECO:0000256" key="1">
    <source>
        <dbReference type="SAM" id="MobiDB-lite"/>
    </source>
</evidence>
<name>A0A1B6D9A2_9HEMI</name>
<feature type="region of interest" description="Disordered" evidence="1">
    <location>
        <begin position="494"/>
        <end position="522"/>
    </location>
</feature>
<dbReference type="PROSITE" id="PS50942">
    <property type="entry name" value="ENTH"/>
    <property type="match status" value="1"/>
</dbReference>
<dbReference type="Pfam" id="PF01417">
    <property type="entry name" value="ENTH"/>
    <property type="match status" value="1"/>
</dbReference>
<evidence type="ECO:0000313" key="3">
    <source>
        <dbReference type="EMBL" id="JAS22268.1"/>
    </source>
</evidence>
<dbReference type="GO" id="GO:0005768">
    <property type="term" value="C:endosome"/>
    <property type="evidence" value="ECO:0007669"/>
    <property type="project" value="TreeGrafter"/>
</dbReference>
<proteinExistence type="predicted"/>
<feature type="region of interest" description="Disordered" evidence="1">
    <location>
        <begin position="186"/>
        <end position="264"/>
    </location>
</feature>
<dbReference type="Gene3D" id="1.25.40.90">
    <property type="match status" value="1"/>
</dbReference>
<feature type="region of interest" description="Disordered" evidence="1">
    <location>
        <begin position="278"/>
        <end position="311"/>
    </location>
</feature>
<feature type="domain" description="ENTH" evidence="2">
    <location>
        <begin position="13"/>
        <end position="146"/>
    </location>
</feature>
<feature type="compositionally biased region" description="Polar residues" evidence="1">
    <location>
        <begin position="241"/>
        <end position="257"/>
    </location>
</feature>
<sequence length="554" mass="61066">CMFKCFLFNFRTNVVMNYTDVEAKVREATNDDPWGPTGVLMQEVAQATFTYEHFPEVMTMLWKRMLQDNRKNWRRTYKSLLVLNYLVRNGSERVVTSSREHIYDLRSLENYTFVDEFGKDRGINVRHKVKELIEFIQDDDKLREERKKAKKNKDKYVGMSSDVMALRGGLVGDRWENAPRWMKEDVGEWDQDRGGGLGEESNNNSDEGERYDSEPDTSFPPPQSLRKSTSPAKEYKDTESIDSGNTNVPTGKISTPSRKPKTAIPSKIVDLGAAANYGKNQASKPSSGDLLGDLGSTDSPSQDSEDYFNPRSDIANKSFGNFSKAFGSEGASEEKMDEFADFTSAFTMSTPPSIPQIPSTNINAINAGLGNMSLSQPAFNPMLPTSNLFQTQNSGSILPNGKSVITSNADLLSGLSDDSNSMNPLADFSSQPTPLSSSMMFGNTLIPTTDPRMVLQSTPQDLSSKTAPLQVGSTWSNSGNLNINVDNLTFGASRGGKTGSAAPSMNQLASTPTSPQKQFGGFPQQMNMTSPTKPMQMNPNMQGYQPPGYFPAFK</sequence>
<gene>
    <name evidence="3" type="ORF">g.43603</name>
</gene>
<organism evidence="3">
    <name type="scientific">Clastoptera arizonana</name>
    <name type="common">Arizona spittle bug</name>
    <dbReference type="NCBI Taxonomy" id="38151"/>
    <lineage>
        <taxon>Eukaryota</taxon>
        <taxon>Metazoa</taxon>
        <taxon>Ecdysozoa</taxon>
        <taxon>Arthropoda</taxon>
        <taxon>Hexapoda</taxon>
        <taxon>Insecta</taxon>
        <taxon>Pterygota</taxon>
        <taxon>Neoptera</taxon>
        <taxon>Paraneoptera</taxon>
        <taxon>Hemiptera</taxon>
        <taxon>Auchenorrhyncha</taxon>
        <taxon>Cercopoidea</taxon>
        <taxon>Clastopteridae</taxon>
        <taxon>Clastoptera</taxon>
    </lineage>
</organism>
<dbReference type="CDD" id="cd16989">
    <property type="entry name" value="ENTH_EpsinR"/>
    <property type="match status" value="1"/>
</dbReference>
<dbReference type="GO" id="GO:0005886">
    <property type="term" value="C:plasma membrane"/>
    <property type="evidence" value="ECO:0007669"/>
    <property type="project" value="TreeGrafter"/>
</dbReference>
<dbReference type="InterPro" id="IPR008942">
    <property type="entry name" value="ENTH_VHS"/>
</dbReference>
<evidence type="ECO:0000259" key="2">
    <source>
        <dbReference type="PROSITE" id="PS50942"/>
    </source>
</evidence>
<dbReference type="FunFam" id="1.25.40.90:FF:000006">
    <property type="entry name" value="Clathrin interactor 1"/>
    <property type="match status" value="1"/>
</dbReference>
<dbReference type="AlphaFoldDB" id="A0A1B6D9A2"/>
<dbReference type="GO" id="GO:0006897">
    <property type="term" value="P:endocytosis"/>
    <property type="evidence" value="ECO:0007669"/>
    <property type="project" value="TreeGrafter"/>
</dbReference>
<dbReference type="SMART" id="SM00273">
    <property type="entry name" value="ENTH"/>
    <property type="match status" value="1"/>
</dbReference>
<dbReference type="GO" id="GO:0005543">
    <property type="term" value="F:phospholipid binding"/>
    <property type="evidence" value="ECO:0007669"/>
    <property type="project" value="TreeGrafter"/>
</dbReference>
<protein>
    <recommendedName>
        <fullName evidence="2">ENTH domain-containing protein</fullName>
    </recommendedName>
</protein>
<accession>A0A1B6D9A2</accession>
<dbReference type="EMBL" id="GEDC01015030">
    <property type="protein sequence ID" value="JAS22268.1"/>
    <property type="molecule type" value="Transcribed_RNA"/>
</dbReference>
<dbReference type="SUPFAM" id="SSF48464">
    <property type="entry name" value="ENTH/VHS domain"/>
    <property type="match status" value="1"/>
</dbReference>
<dbReference type="GO" id="GO:0030125">
    <property type="term" value="C:clathrin vesicle coat"/>
    <property type="evidence" value="ECO:0007669"/>
    <property type="project" value="TreeGrafter"/>
</dbReference>
<dbReference type="PANTHER" id="PTHR12276:SF45">
    <property type="entry name" value="CLATHRIN INTERACTOR 1"/>
    <property type="match status" value="1"/>
</dbReference>
<reference evidence="3" key="1">
    <citation type="submission" date="2015-12" db="EMBL/GenBank/DDBJ databases">
        <title>De novo transcriptome assembly of four potential Pierce s Disease insect vectors from Arizona vineyards.</title>
        <authorList>
            <person name="Tassone E.E."/>
        </authorList>
    </citation>
    <scope>NUCLEOTIDE SEQUENCE</scope>
</reference>
<feature type="compositionally biased region" description="Polar residues" evidence="1">
    <location>
        <begin position="501"/>
        <end position="517"/>
    </location>
</feature>
<feature type="non-terminal residue" evidence="3">
    <location>
        <position position="1"/>
    </location>
</feature>